<comment type="caution">
    <text evidence="3">The sequence shown here is derived from an EMBL/GenBank/DDBJ whole genome shotgun (WGS) entry which is preliminary data.</text>
</comment>
<accession>A0A133PP25</accession>
<protein>
    <submittedName>
        <fullName evidence="3">SAF domain protein</fullName>
    </submittedName>
</protein>
<dbReference type="Gene3D" id="3.40.50.720">
    <property type="entry name" value="NAD(P)-binding Rossmann-like Domain"/>
    <property type="match status" value="1"/>
</dbReference>
<dbReference type="SUPFAM" id="SSF51735">
    <property type="entry name" value="NAD(P)-binding Rossmann-fold domains"/>
    <property type="match status" value="1"/>
</dbReference>
<dbReference type="InterPro" id="IPR048423">
    <property type="entry name" value="DRL_cat"/>
</dbReference>
<proteinExistence type="predicted"/>
<dbReference type="CDD" id="cd11616">
    <property type="entry name" value="SAF_DH_OX_like"/>
    <property type="match status" value="1"/>
</dbReference>
<evidence type="ECO:0000313" key="4">
    <source>
        <dbReference type="Proteomes" id="UP000070174"/>
    </source>
</evidence>
<name>A0A133PP25_9FIRM</name>
<feature type="domain" description="SAF" evidence="2">
    <location>
        <begin position="354"/>
        <end position="420"/>
    </location>
</feature>
<dbReference type="PANTHER" id="PTHR37850">
    <property type="entry name" value="STRU PROTEIN"/>
    <property type="match status" value="1"/>
</dbReference>
<keyword evidence="1" id="KW-0472">Membrane</keyword>
<keyword evidence="1" id="KW-1133">Transmembrane helix</keyword>
<dbReference type="SMART" id="SM00858">
    <property type="entry name" value="SAF"/>
    <property type="match status" value="1"/>
</dbReference>
<reference evidence="3 4" key="1">
    <citation type="submission" date="2016-01" db="EMBL/GenBank/DDBJ databases">
        <authorList>
            <person name="Oliw E.H."/>
        </authorList>
    </citation>
    <scope>NUCLEOTIDE SEQUENCE [LARGE SCALE GENOMIC DNA]</scope>
    <source>
        <strain evidence="3 4">CMW7756A</strain>
    </source>
</reference>
<dbReference type="Proteomes" id="UP000070174">
    <property type="component" value="Unassembled WGS sequence"/>
</dbReference>
<dbReference type="InterPro" id="IPR036291">
    <property type="entry name" value="NAD(P)-bd_dom_sf"/>
</dbReference>
<keyword evidence="1" id="KW-0812">Transmembrane</keyword>
<dbReference type="InterPro" id="IPR013974">
    <property type="entry name" value="SAF"/>
</dbReference>
<evidence type="ECO:0000256" key="1">
    <source>
        <dbReference type="SAM" id="Phobius"/>
    </source>
</evidence>
<dbReference type="Pfam" id="PF21135">
    <property type="entry name" value="DRL_cat"/>
    <property type="match status" value="1"/>
</dbReference>
<evidence type="ECO:0000313" key="3">
    <source>
        <dbReference type="EMBL" id="KXA30392.1"/>
    </source>
</evidence>
<organism evidence="3">
    <name type="scientific">Peptoniphilus harei</name>
    <dbReference type="NCBI Taxonomy" id="54005"/>
    <lineage>
        <taxon>Bacteria</taxon>
        <taxon>Bacillati</taxon>
        <taxon>Bacillota</taxon>
        <taxon>Tissierellia</taxon>
        <taxon>Tissierellales</taxon>
        <taxon>Peptoniphilaceae</taxon>
        <taxon>Peptoniphilus</taxon>
    </lineage>
</organism>
<dbReference type="PATRIC" id="fig|54005.3.peg.840"/>
<dbReference type="EMBL" id="LRQE01000025">
    <property type="protein sequence ID" value="KXA30392.1"/>
    <property type="molecule type" value="Genomic_DNA"/>
</dbReference>
<sequence length="440" mass="48383">MINFEIRSCNKFGGRMFYLQKKLKEFGNISVGIVGSGIMGSSLFTILSQNENFYPIVFSSRNKKTLESAIEAANIDKDDLAFTDDMEEAKKLLKEKKYLGTTNNLIAASLVDCLVDCTGDTETGTKLSLVAIENKVDIVSLNVEMDATVGPYLKVLADEKGVVYSGTKGDEPGAIVEIYEFAKNCGFEVLVLGKGKNNELNNYATPDSLRDAAEKKGINPRMLTSFVDGTNTMIELNAVCNALGFVPDVRGCHFVNTEPKNIAEDFKLKDDGGILNSYGVVDFATGIAPGVFAVVRPKSDIIDKEMQYLSMGEGPNYTIYRPYHLTSIETIISIIKAVVLRDESIAPLGRPFAETVSVAKRDIKKGEKFDSIGGEMIFGSLETKEDQERGNHLPIGIVTEGAFAKRDIKKGSLLTYDDVELNNNSEIVKLRKIQDDYFKL</sequence>
<dbReference type="PANTHER" id="PTHR37850:SF2">
    <property type="entry name" value="SAF DOMAIN PROTEIN"/>
    <property type="match status" value="1"/>
</dbReference>
<evidence type="ECO:0000259" key="2">
    <source>
        <dbReference type="SMART" id="SM00858"/>
    </source>
</evidence>
<feature type="transmembrane region" description="Helical" evidence="1">
    <location>
        <begin position="26"/>
        <end position="47"/>
    </location>
</feature>
<gene>
    <name evidence="3" type="ORF">HMPREF3229_00855</name>
</gene>
<dbReference type="AlphaFoldDB" id="A0A133PP25"/>
<dbReference type="Pfam" id="PF08666">
    <property type="entry name" value="SAF"/>
    <property type="match status" value="1"/>
</dbReference>